<dbReference type="InterPro" id="IPR050490">
    <property type="entry name" value="Bact_solute-bd_prot1"/>
</dbReference>
<dbReference type="SUPFAM" id="SSF53850">
    <property type="entry name" value="Periplasmic binding protein-like II"/>
    <property type="match status" value="1"/>
</dbReference>
<dbReference type="InterPro" id="IPR006059">
    <property type="entry name" value="SBP"/>
</dbReference>
<dbReference type="RefSeq" id="WP_090160968.1">
    <property type="nucleotide sequence ID" value="NZ_FMWK01000002.1"/>
</dbReference>
<dbReference type="Proteomes" id="UP000199428">
    <property type="component" value="Unassembled WGS sequence"/>
</dbReference>
<feature type="signal peptide" evidence="2">
    <location>
        <begin position="1"/>
        <end position="22"/>
    </location>
</feature>
<evidence type="ECO:0000256" key="1">
    <source>
        <dbReference type="SAM" id="MobiDB-lite"/>
    </source>
</evidence>
<name>A0A1G5RTX4_PSEXY</name>
<sequence length="457" mass="51238">MNKSINKILSTTLITTLILAMAGCGQSQSQSQNENNNDNQAQEQSQDENQDKASKEFSPKLPSDKEYKLSVAGTYSNFESLESAFERFYSHYPEGEIQYTYLDDYSNTIRQAIVGQEQPDIYVVQPWMYGDERYDCLFESAEVLSTPELEIDLDCIRTDLRWEMNNGEIKTLPIFATSYGMLVNMDIFEKEGLQVPTTFGQLKDTCEKLKAAGYESPIMGANTSTTPGIGYAFAYPMFAKAVKDDRSIEDDLNNLEPSAGETMRAALTRLAELIDSGYIDVNKCAAEIEDDYNAVILRFFEGDVPMMLCSGDVVSGTKKRESKSEAFEVNPFKYDFYVAPSGDDGGYYMDSMSLLFCVNKNGANIDMTNEFIRFLTSEKELGLMAQEKRLITPIQDYSLDEVYASLSDFPAERTISFRDTEILDTAVKQFRAAAYAVVNGEMTVDEAVAAYGTLELK</sequence>
<dbReference type="PANTHER" id="PTHR43649">
    <property type="entry name" value="ARABINOSE-BINDING PROTEIN-RELATED"/>
    <property type="match status" value="1"/>
</dbReference>
<protein>
    <submittedName>
        <fullName evidence="3">Multiple sugar transport system substrate-binding protein</fullName>
    </submittedName>
</protein>
<keyword evidence="2" id="KW-0732">Signal</keyword>
<feature type="compositionally biased region" description="Basic and acidic residues" evidence="1">
    <location>
        <begin position="49"/>
        <end position="61"/>
    </location>
</feature>
<dbReference type="PROSITE" id="PS51257">
    <property type="entry name" value="PROKAR_LIPOPROTEIN"/>
    <property type="match status" value="1"/>
</dbReference>
<evidence type="ECO:0000256" key="2">
    <source>
        <dbReference type="SAM" id="SignalP"/>
    </source>
</evidence>
<feature type="chain" id="PRO_5038795063" evidence="2">
    <location>
        <begin position="23"/>
        <end position="457"/>
    </location>
</feature>
<reference evidence="3 4" key="1">
    <citation type="submission" date="2016-10" db="EMBL/GenBank/DDBJ databases">
        <authorList>
            <person name="de Groot N.N."/>
        </authorList>
    </citation>
    <scope>NUCLEOTIDE SEQUENCE [LARGE SCALE GENOMIC DNA]</scope>
    <source>
        <strain evidence="3 4">DSM 10317</strain>
    </source>
</reference>
<feature type="compositionally biased region" description="Low complexity" evidence="1">
    <location>
        <begin position="27"/>
        <end position="44"/>
    </location>
</feature>
<accession>A0A1G5RTX4</accession>
<proteinExistence type="predicted"/>
<dbReference type="EMBL" id="FMWK01000002">
    <property type="protein sequence ID" value="SCZ76891.1"/>
    <property type="molecule type" value="Genomic_DNA"/>
</dbReference>
<keyword evidence="3" id="KW-0813">Transport</keyword>
<dbReference type="Gene3D" id="3.40.190.10">
    <property type="entry name" value="Periplasmic binding protein-like II"/>
    <property type="match status" value="1"/>
</dbReference>
<keyword evidence="3" id="KW-0762">Sugar transport</keyword>
<evidence type="ECO:0000313" key="4">
    <source>
        <dbReference type="Proteomes" id="UP000199428"/>
    </source>
</evidence>
<organism evidence="3 4">
    <name type="scientific">Pseudobutyrivibrio xylanivorans</name>
    <dbReference type="NCBI Taxonomy" id="185007"/>
    <lineage>
        <taxon>Bacteria</taxon>
        <taxon>Bacillati</taxon>
        <taxon>Bacillota</taxon>
        <taxon>Clostridia</taxon>
        <taxon>Lachnospirales</taxon>
        <taxon>Lachnospiraceae</taxon>
        <taxon>Pseudobutyrivibrio</taxon>
    </lineage>
</organism>
<gene>
    <name evidence="3" type="ORF">SAMN02910350_00500</name>
</gene>
<dbReference type="AlphaFoldDB" id="A0A1G5RTX4"/>
<evidence type="ECO:0000313" key="3">
    <source>
        <dbReference type="EMBL" id="SCZ76891.1"/>
    </source>
</evidence>
<dbReference type="Pfam" id="PF01547">
    <property type="entry name" value="SBP_bac_1"/>
    <property type="match status" value="1"/>
</dbReference>
<feature type="region of interest" description="Disordered" evidence="1">
    <location>
        <begin position="27"/>
        <end position="61"/>
    </location>
</feature>